<comment type="caution">
    <text evidence="1">The sequence shown here is derived from an EMBL/GenBank/DDBJ whole genome shotgun (WGS) entry which is preliminary data.</text>
</comment>
<dbReference type="EMBL" id="VSSQ01009017">
    <property type="protein sequence ID" value="MPM40483.1"/>
    <property type="molecule type" value="Genomic_DNA"/>
</dbReference>
<dbReference type="AlphaFoldDB" id="A0A644ZP61"/>
<accession>A0A644ZP61</accession>
<gene>
    <name evidence="1" type="ORF">SDC9_87127</name>
</gene>
<evidence type="ECO:0000313" key="1">
    <source>
        <dbReference type="EMBL" id="MPM40483.1"/>
    </source>
</evidence>
<proteinExistence type="predicted"/>
<protein>
    <submittedName>
        <fullName evidence="1">Uncharacterized protein</fullName>
    </submittedName>
</protein>
<sequence length="300" mass="33366">MNKDCLHSVARRRILGFCIKGNFYRLCQICFLVDVQMTNAICMTQNRNRGILHDIPDKLVGPAGYEQVDFLLHSQHQSNVSMAFHKQEPRIAQCRAAATSLDGGNEFRIGSLSLPSPLENDAIAALEAERDNLYQGIGPGLKDHADDTYGEAHLFEQQAVIETPALQYLPNGIFQRGNLMQTKNDRSELILAENQTLNQGFLLSVFHCLGNIRLVRLLYQGKISGQAIGDGQEELVALLYRAGGEDFRLGAQGANPLVQCVCIHVPIPSEWYLYSKLNGRRYQGEKRKSKGGNPIALSKI</sequence>
<reference evidence="1" key="1">
    <citation type="submission" date="2019-08" db="EMBL/GenBank/DDBJ databases">
        <authorList>
            <person name="Kucharzyk K."/>
            <person name="Murdoch R.W."/>
            <person name="Higgins S."/>
            <person name="Loffler F."/>
        </authorList>
    </citation>
    <scope>NUCLEOTIDE SEQUENCE</scope>
</reference>
<organism evidence="1">
    <name type="scientific">bioreactor metagenome</name>
    <dbReference type="NCBI Taxonomy" id="1076179"/>
    <lineage>
        <taxon>unclassified sequences</taxon>
        <taxon>metagenomes</taxon>
        <taxon>ecological metagenomes</taxon>
    </lineage>
</organism>
<name>A0A644ZP61_9ZZZZ</name>